<dbReference type="SUPFAM" id="SSF55874">
    <property type="entry name" value="ATPase domain of HSP90 chaperone/DNA topoisomerase II/histidine kinase"/>
    <property type="match status" value="1"/>
</dbReference>
<dbReference type="InterPro" id="IPR003661">
    <property type="entry name" value="HisK_dim/P_dom"/>
</dbReference>
<dbReference type="GO" id="GO:0005886">
    <property type="term" value="C:plasma membrane"/>
    <property type="evidence" value="ECO:0007669"/>
    <property type="project" value="UniProtKB-SubCell"/>
</dbReference>
<evidence type="ECO:0000256" key="8">
    <source>
        <dbReference type="ARBA" id="ARBA00022777"/>
    </source>
</evidence>
<evidence type="ECO:0000259" key="14">
    <source>
        <dbReference type="PROSITE" id="PS50109"/>
    </source>
</evidence>
<dbReference type="InterPro" id="IPR036890">
    <property type="entry name" value="HATPase_C_sf"/>
</dbReference>
<dbReference type="SUPFAM" id="SSF47384">
    <property type="entry name" value="Homodimeric domain of signal transducing histidine kinase"/>
    <property type="match status" value="1"/>
</dbReference>
<keyword evidence="9" id="KW-0067">ATP-binding</keyword>
<dbReference type="AlphaFoldDB" id="A0A2H0VEF3"/>
<dbReference type="EC" id="2.7.13.3" evidence="3"/>
<dbReference type="CDD" id="cd00082">
    <property type="entry name" value="HisKA"/>
    <property type="match status" value="1"/>
</dbReference>
<evidence type="ECO:0000256" key="6">
    <source>
        <dbReference type="ARBA" id="ARBA00022679"/>
    </source>
</evidence>
<reference evidence="16" key="1">
    <citation type="submission" date="2017-09" db="EMBL/GenBank/DDBJ databases">
        <title>Depth-based differentiation of microbial function through sediment-hosted aquifers and enrichment of novel symbionts in the deep terrestrial subsurface.</title>
        <authorList>
            <person name="Probst A.J."/>
            <person name="Ladd B."/>
            <person name="Jarett J.K."/>
            <person name="Geller-Mcgrath D.E."/>
            <person name="Sieber C.M.K."/>
            <person name="Emerson J.B."/>
            <person name="Anantharaman K."/>
            <person name="Thomas B.C."/>
            <person name="Malmstrom R."/>
            <person name="Stieglmeier M."/>
            <person name="Klingl A."/>
            <person name="Woyke T."/>
            <person name="Ryan C.M."/>
            <person name="Banfield J.F."/>
        </authorList>
    </citation>
    <scope>NUCLEOTIDE SEQUENCE [LARGE SCALE GENOMIC DNA]</scope>
</reference>
<evidence type="ECO:0000256" key="11">
    <source>
        <dbReference type="ARBA" id="ARBA00023136"/>
    </source>
</evidence>
<dbReference type="PANTHER" id="PTHR43047:SF72">
    <property type="entry name" value="OSMOSENSING HISTIDINE PROTEIN KINASE SLN1"/>
    <property type="match status" value="1"/>
</dbReference>
<keyword evidence="5" id="KW-0597">Phosphoprotein</keyword>
<evidence type="ECO:0000256" key="2">
    <source>
        <dbReference type="ARBA" id="ARBA00004236"/>
    </source>
</evidence>
<feature type="transmembrane region" description="Helical" evidence="13">
    <location>
        <begin position="67"/>
        <end position="91"/>
    </location>
</feature>
<dbReference type="GO" id="GO:0009927">
    <property type="term" value="F:histidine phosphotransfer kinase activity"/>
    <property type="evidence" value="ECO:0007669"/>
    <property type="project" value="TreeGrafter"/>
</dbReference>
<dbReference type="EMBL" id="PFAJ01000015">
    <property type="protein sequence ID" value="PIR97487.1"/>
    <property type="molecule type" value="Genomic_DNA"/>
</dbReference>
<accession>A0A2H0VEF3</accession>
<name>A0A2H0VEF3_9BACT</name>
<dbReference type="SMART" id="SM00388">
    <property type="entry name" value="HisKA"/>
    <property type="match status" value="1"/>
</dbReference>
<keyword evidence="4" id="KW-1003">Cell membrane</keyword>
<keyword evidence="13" id="KW-1133">Transmembrane helix</keyword>
<keyword evidence="12" id="KW-0175">Coiled coil</keyword>
<dbReference type="GO" id="GO:0005524">
    <property type="term" value="F:ATP binding"/>
    <property type="evidence" value="ECO:0007669"/>
    <property type="project" value="UniProtKB-KW"/>
</dbReference>
<comment type="caution">
    <text evidence="15">The sequence shown here is derived from an EMBL/GenBank/DDBJ whole genome shotgun (WGS) entry which is preliminary data.</text>
</comment>
<evidence type="ECO:0000256" key="12">
    <source>
        <dbReference type="SAM" id="Coils"/>
    </source>
</evidence>
<feature type="transmembrane region" description="Helical" evidence="13">
    <location>
        <begin position="206"/>
        <end position="226"/>
    </location>
</feature>
<keyword evidence="10" id="KW-0902">Two-component regulatory system</keyword>
<evidence type="ECO:0000256" key="13">
    <source>
        <dbReference type="SAM" id="Phobius"/>
    </source>
</evidence>
<dbReference type="InterPro" id="IPR036097">
    <property type="entry name" value="HisK_dim/P_sf"/>
</dbReference>
<feature type="transmembrane region" description="Helical" evidence="13">
    <location>
        <begin position="39"/>
        <end position="55"/>
    </location>
</feature>
<evidence type="ECO:0000256" key="5">
    <source>
        <dbReference type="ARBA" id="ARBA00022553"/>
    </source>
</evidence>
<feature type="transmembrane region" description="Helical" evidence="13">
    <location>
        <begin position="141"/>
        <end position="159"/>
    </location>
</feature>
<feature type="transmembrane region" description="Helical" evidence="13">
    <location>
        <begin position="179"/>
        <end position="200"/>
    </location>
</feature>
<dbReference type="SMART" id="SM00387">
    <property type="entry name" value="HATPase_c"/>
    <property type="match status" value="1"/>
</dbReference>
<feature type="transmembrane region" description="Helical" evidence="13">
    <location>
        <begin position="262"/>
        <end position="284"/>
    </location>
</feature>
<dbReference type="CDD" id="cd00075">
    <property type="entry name" value="HATPase"/>
    <property type="match status" value="1"/>
</dbReference>
<dbReference type="PROSITE" id="PS50109">
    <property type="entry name" value="HIS_KIN"/>
    <property type="match status" value="1"/>
</dbReference>
<evidence type="ECO:0000256" key="10">
    <source>
        <dbReference type="ARBA" id="ARBA00023012"/>
    </source>
</evidence>
<dbReference type="PRINTS" id="PR00344">
    <property type="entry name" value="BCTRLSENSOR"/>
</dbReference>
<keyword evidence="8" id="KW-0418">Kinase</keyword>
<dbReference type="Pfam" id="PF02518">
    <property type="entry name" value="HATPase_c"/>
    <property type="match status" value="1"/>
</dbReference>
<dbReference type="Proteomes" id="UP000230557">
    <property type="component" value="Unassembled WGS sequence"/>
</dbReference>
<keyword evidence="7" id="KW-0547">Nucleotide-binding</keyword>
<evidence type="ECO:0000256" key="1">
    <source>
        <dbReference type="ARBA" id="ARBA00000085"/>
    </source>
</evidence>
<feature type="domain" description="Histidine kinase" evidence="14">
    <location>
        <begin position="320"/>
        <end position="539"/>
    </location>
</feature>
<dbReference type="Gene3D" id="3.30.565.10">
    <property type="entry name" value="Histidine kinase-like ATPase, C-terminal domain"/>
    <property type="match status" value="1"/>
</dbReference>
<dbReference type="PANTHER" id="PTHR43047">
    <property type="entry name" value="TWO-COMPONENT HISTIDINE PROTEIN KINASE"/>
    <property type="match status" value="1"/>
</dbReference>
<dbReference type="GO" id="GO:0000155">
    <property type="term" value="F:phosphorelay sensor kinase activity"/>
    <property type="evidence" value="ECO:0007669"/>
    <property type="project" value="InterPro"/>
</dbReference>
<proteinExistence type="predicted"/>
<dbReference type="Pfam" id="PF00512">
    <property type="entry name" value="HisKA"/>
    <property type="match status" value="1"/>
</dbReference>
<evidence type="ECO:0000256" key="4">
    <source>
        <dbReference type="ARBA" id="ARBA00022475"/>
    </source>
</evidence>
<dbReference type="Gene3D" id="1.10.287.130">
    <property type="match status" value="1"/>
</dbReference>
<evidence type="ECO:0000256" key="3">
    <source>
        <dbReference type="ARBA" id="ARBA00012438"/>
    </source>
</evidence>
<dbReference type="InterPro" id="IPR004358">
    <property type="entry name" value="Sig_transdc_His_kin-like_C"/>
</dbReference>
<feature type="transmembrane region" description="Helical" evidence="13">
    <location>
        <begin position="238"/>
        <end position="256"/>
    </location>
</feature>
<protein>
    <recommendedName>
        <fullName evidence="3">histidine kinase</fullName>
        <ecNumber evidence="3">2.7.13.3</ecNumber>
    </recommendedName>
</protein>
<keyword evidence="13" id="KW-0812">Transmembrane</keyword>
<dbReference type="FunFam" id="3.30.565.10:FF:000023">
    <property type="entry name" value="PAS domain-containing sensor histidine kinase"/>
    <property type="match status" value="1"/>
</dbReference>
<dbReference type="InterPro" id="IPR005467">
    <property type="entry name" value="His_kinase_dom"/>
</dbReference>
<comment type="catalytic activity">
    <reaction evidence="1">
        <text>ATP + protein L-histidine = ADP + protein N-phospho-L-histidine.</text>
        <dbReference type="EC" id="2.7.13.3"/>
    </reaction>
</comment>
<dbReference type="InterPro" id="IPR003594">
    <property type="entry name" value="HATPase_dom"/>
</dbReference>
<organism evidence="15 16">
    <name type="scientific">Candidatus Doudnabacteria bacterium CG10_big_fil_rev_8_21_14_0_10_41_10</name>
    <dbReference type="NCBI Taxonomy" id="1974551"/>
    <lineage>
        <taxon>Bacteria</taxon>
        <taxon>Candidatus Doudnaibacteriota</taxon>
    </lineage>
</organism>
<evidence type="ECO:0000313" key="16">
    <source>
        <dbReference type="Proteomes" id="UP000230557"/>
    </source>
</evidence>
<keyword evidence="6" id="KW-0808">Transferase</keyword>
<feature type="transmembrane region" description="Helical" evidence="13">
    <location>
        <begin position="103"/>
        <end position="121"/>
    </location>
</feature>
<gene>
    <name evidence="15" type="ORF">COT91_01190</name>
</gene>
<feature type="transmembrane region" description="Helical" evidence="13">
    <location>
        <begin position="6"/>
        <end position="27"/>
    </location>
</feature>
<evidence type="ECO:0000256" key="7">
    <source>
        <dbReference type="ARBA" id="ARBA00022741"/>
    </source>
</evidence>
<comment type="subcellular location">
    <subcellularLocation>
        <location evidence="2">Cell membrane</location>
    </subcellularLocation>
</comment>
<feature type="coiled-coil region" evidence="12">
    <location>
        <begin position="293"/>
        <end position="320"/>
    </location>
</feature>
<evidence type="ECO:0000313" key="15">
    <source>
        <dbReference type="EMBL" id="PIR97487.1"/>
    </source>
</evidence>
<sequence length="563" mass="62519">MEIFANLDLFTVGLTVTGIGVLGFLVWLTNRRSITNRTFFAFSVITVSWGIINYLNYQTASPMDTLWLLRIVLFFAVLQAFTLFQFIYVFPLEQGNFSKAYKYGLVPLVIFTAILTLTPAVLKEVLEISSTGGATRVRNGVGIGLFGLVSVGLVLDGLLTLYKKIRIAVGVQKSQLKTIAYGVSITFALIIFFNFFLPAFLDNALFIPFGAVFILPLILFTYHAIIQHHFLNVKVITVEVLIMVLAVTSFLDVLISESLIEVLIRVVTFILVLVIGVLLIKGVLKEIKQKNELQVLSIKLKSANEKLKELDQARAEFISVVSHQLRTPPATLKWYLAALLSGDFGKVTAEQLDALQKANITNNNLISLIEDMLNVSRIERGRMEFDFVKGDLNKLIESVIVQLKPPADDKKIGLVYKKPKKSLPEVVMDGEKVKQVVNNLIDNAIKYSKSGSITIELSQTNEQAKVRVTDTGKGIDQKELENIFSKYGRGKDSKKYATGLGLGLYVAKIVIEQHEGKIWVESPGRGKGSTFAFTLPMKVGARAEKKVFNMAQKSNLTKKQPSG</sequence>
<evidence type="ECO:0000256" key="9">
    <source>
        <dbReference type="ARBA" id="ARBA00022840"/>
    </source>
</evidence>
<keyword evidence="11 13" id="KW-0472">Membrane</keyword>